<evidence type="ECO:0000313" key="2">
    <source>
        <dbReference type="RefSeq" id="XP_011044884.1"/>
    </source>
</evidence>
<protein>
    <submittedName>
        <fullName evidence="2">Protein TIME FOR COFFEE-like isoform X1</fullName>
    </submittedName>
</protein>
<accession>A0AAJ6VBZ7</accession>
<dbReference type="Proteomes" id="UP000694918">
    <property type="component" value="Unplaced"/>
</dbReference>
<organism evidence="1 2">
    <name type="scientific">Populus euphratica</name>
    <name type="common">Euphrates poplar</name>
    <dbReference type="NCBI Taxonomy" id="75702"/>
    <lineage>
        <taxon>Eukaryota</taxon>
        <taxon>Viridiplantae</taxon>
        <taxon>Streptophyta</taxon>
        <taxon>Embryophyta</taxon>
        <taxon>Tracheophyta</taxon>
        <taxon>Spermatophyta</taxon>
        <taxon>Magnoliopsida</taxon>
        <taxon>eudicotyledons</taxon>
        <taxon>Gunneridae</taxon>
        <taxon>Pentapetalae</taxon>
        <taxon>rosids</taxon>
        <taxon>fabids</taxon>
        <taxon>Malpighiales</taxon>
        <taxon>Salicaceae</taxon>
        <taxon>Saliceae</taxon>
        <taxon>Populus</taxon>
    </lineage>
</organism>
<dbReference type="KEGG" id="peu:105139947"/>
<dbReference type="GO" id="GO:0005634">
    <property type="term" value="C:nucleus"/>
    <property type="evidence" value="ECO:0007669"/>
    <property type="project" value="TreeGrafter"/>
</dbReference>
<proteinExistence type="predicted"/>
<dbReference type="AlphaFoldDB" id="A0AAJ6VBZ7"/>
<dbReference type="PANTHER" id="PTHR34798:SF2">
    <property type="entry name" value="PROTEIN TIME FOR COFFEE"/>
    <property type="match status" value="1"/>
</dbReference>
<dbReference type="GeneID" id="105139947"/>
<evidence type="ECO:0000313" key="1">
    <source>
        <dbReference type="Proteomes" id="UP000694918"/>
    </source>
</evidence>
<name>A0AAJ6VBZ7_POPEU</name>
<sequence length="185" mass="20491">MEGERKADMVGGQIPLTDGQSVVFFRQDLTDSSVSTMPVNNVVDSSARTLNLGSTLARTSGSAMSATIGSVNAPSIQQQMQRNQQQQQQQHLTKYAQQQAQIIYTNAFMQAQAQAQAQHVANSTSFASAASGFHLQRHRNEQRPECIGNLFYKDVVVMSSSHVNFCDSQPPSNHERMFLVFFFNN</sequence>
<dbReference type="PANTHER" id="PTHR34798">
    <property type="entry name" value="PROTEIN TIME FOR COFFEE"/>
    <property type="match status" value="1"/>
</dbReference>
<dbReference type="InterPro" id="IPR039317">
    <property type="entry name" value="TIC"/>
</dbReference>
<keyword evidence="1" id="KW-1185">Reference proteome</keyword>
<gene>
    <name evidence="2" type="primary">LOC105139947</name>
</gene>
<dbReference type="RefSeq" id="XP_011044884.1">
    <property type="nucleotide sequence ID" value="XM_011046582.1"/>
</dbReference>
<reference evidence="2" key="1">
    <citation type="submission" date="2025-08" db="UniProtKB">
        <authorList>
            <consortium name="RefSeq"/>
        </authorList>
    </citation>
    <scope>IDENTIFICATION</scope>
</reference>
<dbReference type="GO" id="GO:0042752">
    <property type="term" value="P:regulation of circadian rhythm"/>
    <property type="evidence" value="ECO:0007669"/>
    <property type="project" value="InterPro"/>
</dbReference>